<dbReference type="FunFam" id="3.60.110.10:FF:000002">
    <property type="entry name" value="Nitrilase family member 2"/>
    <property type="match status" value="1"/>
</dbReference>
<dbReference type="GO" id="GO:0006528">
    <property type="term" value="P:asparagine metabolic process"/>
    <property type="evidence" value="ECO:0007669"/>
    <property type="project" value="TreeGrafter"/>
</dbReference>
<evidence type="ECO:0000259" key="8">
    <source>
        <dbReference type="PROSITE" id="PS50263"/>
    </source>
</evidence>
<name>A0A8S1ACF7_ARCPL</name>
<dbReference type="Pfam" id="PF00795">
    <property type="entry name" value="CN_hydrolase"/>
    <property type="match status" value="1"/>
</dbReference>
<dbReference type="PROSITE" id="PS50263">
    <property type="entry name" value="CN_HYDROLASE"/>
    <property type="match status" value="1"/>
</dbReference>
<dbReference type="SUPFAM" id="SSF56317">
    <property type="entry name" value="Carbon-nitrogen hydrolase"/>
    <property type="match status" value="1"/>
</dbReference>
<evidence type="ECO:0000256" key="5">
    <source>
        <dbReference type="ARBA" id="ARBA00041576"/>
    </source>
</evidence>
<proteinExistence type="inferred from homology"/>
<evidence type="ECO:0000256" key="7">
    <source>
        <dbReference type="SAM" id="MobiDB-lite"/>
    </source>
</evidence>
<dbReference type="GO" id="GO:0050152">
    <property type="term" value="F:omega-amidase activity"/>
    <property type="evidence" value="ECO:0007669"/>
    <property type="project" value="UniProtKB-EC"/>
</dbReference>
<feature type="region of interest" description="Disordered" evidence="7">
    <location>
        <begin position="1"/>
        <end position="21"/>
    </location>
</feature>
<dbReference type="GO" id="GO:0005739">
    <property type="term" value="C:mitochondrion"/>
    <property type="evidence" value="ECO:0007669"/>
    <property type="project" value="TreeGrafter"/>
</dbReference>
<evidence type="ECO:0000313" key="9">
    <source>
        <dbReference type="EMBL" id="CAB3244147.1"/>
    </source>
</evidence>
<gene>
    <name evidence="10" type="ORF">APLA_LOCUS14490</name>
    <name evidence="9" type="ORF">APLA_LOCUS9819</name>
</gene>
<dbReference type="EMBL" id="CADEBC010000520">
    <property type="protein sequence ID" value="CAB3244147.1"/>
    <property type="molecule type" value="Genomic_DNA"/>
</dbReference>
<protein>
    <recommendedName>
        <fullName evidence="4">omega-amidase</fullName>
        <ecNumber evidence="4">3.5.1.3</ecNumber>
    </recommendedName>
    <alternativeName>
        <fullName evidence="5">Nitrilase homolog 2</fullName>
    </alternativeName>
</protein>
<evidence type="ECO:0000256" key="3">
    <source>
        <dbReference type="ARBA" id="ARBA00036637"/>
    </source>
</evidence>
<sequence length="307" mass="33786">MAQASSLDAAHPRFMNPPFPNTGVKTKSTVPALKVALVQMSVGFDKKKNIQVAVNAIYEAKKNGAQLVALPECFNSPYGTKYFDEYSERVPAGETCAALSKAAADTGMCVVGGTMPEKCDSRLYNTCTVWDPKGTMIASHRKAHLFDIDIPGKITFRESESLSAGNKITTFSYCGVKIGIGICYDIRFVEMATLMAKEGCSFLIYPAAFNMTTGPKHWELLGRARANDLQLYVALVSPARDPKADYVAWGHTMLIDPWAKVEASLDEKPGLLYGTIDTKVVQDVRSQIPIRMQRRTDMYETVNKTKS</sequence>
<dbReference type="GO" id="GO:0006107">
    <property type="term" value="P:oxaloacetate metabolic process"/>
    <property type="evidence" value="ECO:0007669"/>
    <property type="project" value="TreeGrafter"/>
</dbReference>
<dbReference type="Proteomes" id="UP000494106">
    <property type="component" value="Unassembled WGS sequence"/>
</dbReference>
<evidence type="ECO:0000313" key="11">
    <source>
        <dbReference type="Proteomes" id="UP000494106"/>
    </source>
</evidence>
<dbReference type="CDD" id="cd07572">
    <property type="entry name" value="nit"/>
    <property type="match status" value="1"/>
</dbReference>
<dbReference type="GO" id="GO:0006541">
    <property type="term" value="P:glutamine metabolic process"/>
    <property type="evidence" value="ECO:0007669"/>
    <property type="project" value="TreeGrafter"/>
</dbReference>
<keyword evidence="2" id="KW-0378">Hydrolase</keyword>
<feature type="domain" description="CN hydrolase" evidence="8">
    <location>
        <begin position="33"/>
        <end position="278"/>
    </location>
</feature>
<comment type="caution">
    <text evidence="9">The sequence shown here is derived from an EMBL/GenBank/DDBJ whole genome shotgun (WGS) entry which is preliminary data.</text>
</comment>
<organism evidence="9 11">
    <name type="scientific">Arctia plantaginis</name>
    <name type="common">Wood tiger moth</name>
    <name type="synonym">Phalaena plantaginis</name>
    <dbReference type="NCBI Taxonomy" id="874455"/>
    <lineage>
        <taxon>Eukaryota</taxon>
        <taxon>Metazoa</taxon>
        <taxon>Ecdysozoa</taxon>
        <taxon>Arthropoda</taxon>
        <taxon>Hexapoda</taxon>
        <taxon>Insecta</taxon>
        <taxon>Pterygota</taxon>
        <taxon>Neoptera</taxon>
        <taxon>Endopterygota</taxon>
        <taxon>Lepidoptera</taxon>
        <taxon>Glossata</taxon>
        <taxon>Ditrysia</taxon>
        <taxon>Noctuoidea</taxon>
        <taxon>Erebidae</taxon>
        <taxon>Arctiinae</taxon>
        <taxon>Arctia</taxon>
    </lineage>
</organism>
<evidence type="ECO:0000256" key="1">
    <source>
        <dbReference type="ARBA" id="ARBA00010613"/>
    </source>
</evidence>
<reference evidence="11 12" key="1">
    <citation type="submission" date="2020-04" db="EMBL/GenBank/DDBJ databases">
        <authorList>
            <person name="Wallbank WR R."/>
            <person name="Pardo Diaz C."/>
            <person name="Kozak K."/>
            <person name="Martin S."/>
            <person name="Jiggins C."/>
            <person name="Moest M."/>
            <person name="Warren A I."/>
            <person name="Byers J.R.P. K."/>
            <person name="Montejo-Kovacevich G."/>
            <person name="Yen C E."/>
        </authorList>
    </citation>
    <scope>NUCLEOTIDE SEQUENCE [LARGE SCALE GENOMIC DNA]</scope>
</reference>
<dbReference type="InterPro" id="IPR003010">
    <property type="entry name" value="C-N_Hydrolase"/>
</dbReference>
<dbReference type="PANTHER" id="PTHR23088">
    <property type="entry name" value="NITRILASE-RELATED"/>
    <property type="match status" value="1"/>
</dbReference>
<comment type="similarity">
    <text evidence="1">Belongs to the carbon-nitrogen hydrolase superfamily. NIT1/NIT2 family.</text>
</comment>
<evidence type="ECO:0000313" key="10">
    <source>
        <dbReference type="EMBL" id="CAB3253919.1"/>
    </source>
</evidence>
<comment type="catalytic activity">
    <reaction evidence="6">
        <text>2-oxosuccinamate + H2O = oxaloacetate + NH4(+)</text>
        <dbReference type="Rhea" id="RHEA:59412"/>
        <dbReference type="ChEBI" id="CHEBI:15377"/>
        <dbReference type="ChEBI" id="CHEBI:16452"/>
        <dbReference type="ChEBI" id="CHEBI:28938"/>
        <dbReference type="ChEBI" id="CHEBI:57735"/>
        <dbReference type="EC" id="3.5.1.3"/>
    </reaction>
    <physiologicalReaction direction="left-to-right" evidence="6">
        <dbReference type="Rhea" id="RHEA:59413"/>
    </physiologicalReaction>
</comment>
<dbReference type="OrthoDB" id="10250282at2759"/>
<dbReference type="EC" id="3.5.1.3" evidence="4"/>
<keyword evidence="11" id="KW-1185">Reference proteome</keyword>
<dbReference type="Proteomes" id="UP000494256">
    <property type="component" value="Unassembled WGS sequence"/>
</dbReference>
<dbReference type="InterPro" id="IPR036526">
    <property type="entry name" value="C-N_Hydrolase_sf"/>
</dbReference>
<dbReference type="AlphaFoldDB" id="A0A8S1ACF7"/>
<evidence type="ECO:0000256" key="4">
    <source>
        <dbReference type="ARBA" id="ARBA00039118"/>
    </source>
</evidence>
<evidence type="ECO:0000256" key="6">
    <source>
        <dbReference type="ARBA" id="ARBA00048745"/>
    </source>
</evidence>
<dbReference type="Gene3D" id="3.60.110.10">
    <property type="entry name" value="Carbon-nitrogen hydrolase"/>
    <property type="match status" value="1"/>
</dbReference>
<comment type="catalytic activity">
    <reaction evidence="3">
        <text>2-oxoglutaramate + H2O = 2-oxoglutarate + NH4(+)</text>
        <dbReference type="Rhea" id="RHEA:32963"/>
        <dbReference type="ChEBI" id="CHEBI:15377"/>
        <dbReference type="ChEBI" id="CHEBI:16769"/>
        <dbReference type="ChEBI" id="CHEBI:16810"/>
        <dbReference type="ChEBI" id="CHEBI:28938"/>
        <dbReference type="EC" id="3.5.1.3"/>
    </reaction>
    <physiologicalReaction direction="left-to-right" evidence="3">
        <dbReference type="Rhea" id="RHEA:32964"/>
    </physiologicalReaction>
</comment>
<evidence type="ECO:0000313" key="12">
    <source>
        <dbReference type="Proteomes" id="UP000494256"/>
    </source>
</evidence>
<dbReference type="PANTHER" id="PTHR23088:SF30">
    <property type="entry name" value="OMEGA-AMIDASE NIT2"/>
    <property type="match status" value="1"/>
</dbReference>
<evidence type="ECO:0000256" key="2">
    <source>
        <dbReference type="ARBA" id="ARBA00022801"/>
    </source>
</evidence>
<dbReference type="EMBL" id="CADEBD010000393">
    <property type="protein sequence ID" value="CAB3253919.1"/>
    <property type="molecule type" value="Genomic_DNA"/>
</dbReference>
<dbReference type="InterPro" id="IPR045254">
    <property type="entry name" value="Nit1/2_C-N_Hydrolase"/>
</dbReference>
<accession>A0A8S1ACF7</accession>